<proteinExistence type="predicted"/>
<evidence type="ECO:0000256" key="1">
    <source>
        <dbReference type="SAM" id="MobiDB-lite"/>
    </source>
</evidence>
<reference evidence="2 3" key="1">
    <citation type="journal article" date="2015" name="Proc. Natl. Acad. Sci. U.S.A.">
        <title>Expanded metabolic versatility of ubiquitous nitrite-oxidizing bacteria from the genus Nitrospira.</title>
        <authorList>
            <person name="Koch H."/>
            <person name="Lucker S."/>
            <person name="Albertsen M."/>
            <person name="Kitzinger K."/>
            <person name="Herbold C."/>
            <person name="Spieck E."/>
            <person name="Nielsen P.H."/>
            <person name="Wagner M."/>
            <person name="Daims H."/>
        </authorList>
    </citation>
    <scope>NUCLEOTIDE SEQUENCE [LARGE SCALE GENOMIC DNA]</scope>
    <source>
        <strain evidence="2 3">NSP M-1</strain>
    </source>
</reference>
<dbReference type="Proteomes" id="UP000069205">
    <property type="component" value="Chromosome"/>
</dbReference>
<dbReference type="STRING" id="42253.NITMOv2_3109"/>
<evidence type="ECO:0008006" key="4">
    <source>
        <dbReference type="Google" id="ProtNLM"/>
    </source>
</evidence>
<dbReference type="EMBL" id="CP011801">
    <property type="protein sequence ID" value="ALA59508.1"/>
    <property type="molecule type" value="Genomic_DNA"/>
</dbReference>
<dbReference type="KEGG" id="nmv:NITMOv2_3109"/>
<sequence>MMRRQGLLVLVVAGLLCGGALSWSSAGESSRQAREPERSPREVAEEIARFSRTVLQPSQGRESREVNRNGIYLLLSLSMPDEVLKGYFAEAKLLGARIVIRGLLNAPSSGDGPVKLSFKATGERFRQLMGTDEALLAAVSIDPVLYGRLGVSEVPALAIVKGDRDAVVIGSTSVRHLLEVLAREERVYRALAEWFDRRQRGFLQGGPTSEPQPSLPMPSGHQRIRTDVPTWSIAERDMKQVLSDAVARTDWNAIKRRAEDATARKIHRGPQLPLPDAQQPRSFLVDATVQFPDDVTDPKTGTLYIRAGSTVNPLDKVKLPYTLIFFNGHSQGQVQWVQRYLLAHEDRPLKLLVTEGDIAPLGRLLHRPVYWANQLMYDRFGLVAAPSLVTQEGNRFRVQEIVP</sequence>
<organism evidence="2 3">
    <name type="scientific">Nitrospira moscoviensis</name>
    <dbReference type="NCBI Taxonomy" id="42253"/>
    <lineage>
        <taxon>Bacteria</taxon>
        <taxon>Pseudomonadati</taxon>
        <taxon>Nitrospirota</taxon>
        <taxon>Nitrospiria</taxon>
        <taxon>Nitrospirales</taxon>
        <taxon>Nitrospiraceae</taxon>
        <taxon>Nitrospira</taxon>
    </lineage>
</organism>
<keyword evidence="3" id="KW-1185">Reference proteome</keyword>
<dbReference type="RefSeq" id="WP_083448038.1">
    <property type="nucleotide sequence ID" value="NZ_CP011801.1"/>
</dbReference>
<accession>A0A0K2GEX5</accession>
<dbReference type="AlphaFoldDB" id="A0A0K2GEX5"/>
<name>A0A0K2GEX5_NITMO</name>
<dbReference type="PATRIC" id="fig|42253.5.peg.3063"/>
<evidence type="ECO:0000313" key="3">
    <source>
        <dbReference type="Proteomes" id="UP000069205"/>
    </source>
</evidence>
<dbReference type="Pfam" id="PF09673">
    <property type="entry name" value="TrbC_Ftype"/>
    <property type="match status" value="1"/>
</dbReference>
<evidence type="ECO:0000313" key="2">
    <source>
        <dbReference type="EMBL" id="ALA59508.1"/>
    </source>
</evidence>
<dbReference type="InterPro" id="IPR019106">
    <property type="entry name" value="T4SS_TrbC"/>
</dbReference>
<dbReference type="OrthoDB" id="6625590at2"/>
<gene>
    <name evidence="2" type="ORF">NITMOv2_3109</name>
</gene>
<feature type="region of interest" description="Disordered" evidence="1">
    <location>
        <begin position="202"/>
        <end position="222"/>
    </location>
</feature>
<protein>
    <recommendedName>
        <fullName evidence="4">Type-F conjugative transfer system pilin assembly protein TrbC</fullName>
    </recommendedName>
</protein>